<dbReference type="PANTHER" id="PTHR45348">
    <property type="entry name" value="HYPOTHETICAL OXIDOREDUCTASE (EUROFUNG)"/>
    <property type="match status" value="1"/>
</dbReference>
<accession>A0A8H4VLK6</accession>
<dbReference type="InterPro" id="IPR013154">
    <property type="entry name" value="ADH-like_N"/>
</dbReference>
<dbReference type="InterPro" id="IPR020843">
    <property type="entry name" value="ER"/>
</dbReference>
<reference evidence="2 3" key="1">
    <citation type="submission" date="2019-12" db="EMBL/GenBank/DDBJ databases">
        <authorList>
            <person name="Floudas D."/>
            <person name="Bentzer J."/>
            <person name="Ahren D."/>
            <person name="Johansson T."/>
            <person name="Persson P."/>
            <person name="Tunlid A."/>
        </authorList>
    </citation>
    <scope>NUCLEOTIDE SEQUENCE [LARGE SCALE GENOMIC DNA]</scope>
    <source>
        <strain evidence="2 3">CBS 102.39</strain>
    </source>
</reference>
<dbReference type="InterPro" id="IPR011032">
    <property type="entry name" value="GroES-like_sf"/>
</dbReference>
<sequence length="355" mass="38912">MIKIQILAPHLTINQKPMSPTTQKALFLLEKCGDFAVKETEIYKPGPGELLIKVRATSLNPVDWKIQKYGFAIEDYPAILGTDTAGEVVELGEGVTGFKKGERIFSHVIFENKYASFQQYGLTWASAAARVPDNWTYDQVAGLPLALTTAYVGLYNTVPHGLGYTPPNSPANRGKYAGTPLIVLGGTSSVGQMVLQLAKISGFSPIITTASLKHTDFLKSLGATHVLDRNLPNETILSEVRKLTNGQKITKLYDSVSTASTQQLGLDILASDSDGQLLATLPAAVEVPKDKSIFTVWAGPRVEANIKLVEELYHDLITGFLEEGLIKARFYDFDLLLPQIDFLYSLTISRFCLRD</sequence>
<dbReference type="Gene3D" id="3.40.50.720">
    <property type="entry name" value="NAD(P)-binding Rossmann-like Domain"/>
    <property type="match status" value="1"/>
</dbReference>
<dbReference type="EMBL" id="JAACJL010000045">
    <property type="protein sequence ID" value="KAF4614052.1"/>
    <property type="molecule type" value="Genomic_DNA"/>
</dbReference>
<keyword evidence="3" id="KW-1185">Reference proteome</keyword>
<dbReference type="GO" id="GO:0016651">
    <property type="term" value="F:oxidoreductase activity, acting on NAD(P)H"/>
    <property type="evidence" value="ECO:0007669"/>
    <property type="project" value="InterPro"/>
</dbReference>
<dbReference type="InterPro" id="IPR047122">
    <property type="entry name" value="Trans-enoyl_RdTase-like"/>
</dbReference>
<feature type="domain" description="Enoyl reductase (ER)" evidence="1">
    <location>
        <begin position="33"/>
        <end position="317"/>
    </location>
</feature>
<comment type="caution">
    <text evidence="2">The sequence shown here is derived from an EMBL/GenBank/DDBJ whole genome shotgun (WGS) entry which is preliminary data.</text>
</comment>
<dbReference type="Gene3D" id="3.90.180.10">
    <property type="entry name" value="Medium-chain alcohol dehydrogenases, catalytic domain"/>
    <property type="match status" value="1"/>
</dbReference>
<evidence type="ECO:0000259" key="1">
    <source>
        <dbReference type="SMART" id="SM00829"/>
    </source>
</evidence>
<organism evidence="2 3">
    <name type="scientific">Agrocybe pediades</name>
    <dbReference type="NCBI Taxonomy" id="84607"/>
    <lineage>
        <taxon>Eukaryota</taxon>
        <taxon>Fungi</taxon>
        <taxon>Dikarya</taxon>
        <taxon>Basidiomycota</taxon>
        <taxon>Agaricomycotina</taxon>
        <taxon>Agaricomycetes</taxon>
        <taxon>Agaricomycetidae</taxon>
        <taxon>Agaricales</taxon>
        <taxon>Agaricineae</taxon>
        <taxon>Strophariaceae</taxon>
        <taxon>Agrocybe</taxon>
    </lineage>
</organism>
<dbReference type="SUPFAM" id="SSF51735">
    <property type="entry name" value="NAD(P)-binding Rossmann-fold domains"/>
    <property type="match status" value="1"/>
</dbReference>
<dbReference type="AlphaFoldDB" id="A0A8H4VLK6"/>
<dbReference type="SUPFAM" id="SSF50129">
    <property type="entry name" value="GroES-like"/>
    <property type="match status" value="1"/>
</dbReference>
<dbReference type="SMART" id="SM00829">
    <property type="entry name" value="PKS_ER"/>
    <property type="match status" value="1"/>
</dbReference>
<dbReference type="Proteomes" id="UP000521872">
    <property type="component" value="Unassembled WGS sequence"/>
</dbReference>
<gene>
    <name evidence="2" type="ORF">D9613_007417</name>
</gene>
<name>A0A8H4VLK6_9AGAR</name>
<dbReference type="PANTHER" id="PTHR45348:SF2">
    <property type="entry name" value="ZINC-TYPE ALCOHOL DEHYDROGENASE-LIKE PROTEIN C2E1P3.01"/>
    <property type="match status" value="1"/>
</dbReference>
<evidence type="ECO:0000313" key="3">
    <source>
        <dbReference type="Proteomes" id="UP000521872"/>
    </source>
</evidence>
<dbReference type="InterPro" id="IPR013149">
    <property type="entry name" value="ADH-like_C"/>
</dbReference>
<protein>
    <recommendedName>
        <fullName evidence="1">Enoyl reductase (ER) domain-containing protein</fullName>
    </recommendedName>
</protein>
<dbReference type="Pfam" id="PF08240">
    <property type="entry name" value="ADH_N"/>
    <property type="match status" value="1"/>
</dbReference>
<dbReference type="InterPro" id="IPR036291">
    <property type="entry name" value="NAD(P)-bd_dom_sf"/>
</dbReference>
<proteinExistence type="predicted"/>
<dbReference type="CDD" id="cd08249">
    <property type="entry name" value="enoyl_reductase_like"/>
    <property type="match status" value="1"/>
</dbReference>
<dbReference type="Pfam" id="PF00107">
    <property type="entry name" value="ADH_zinc_N"/>
    <property type="match status" value="1"/>
</dbReference>
<evidence type="ECO:0000313" key="2">
    <source>
        <dbReference type="EMBL" id="KAF4614052.1"/>
    </source>
</evidence>